<dbReference type="Gene3D" id="1.10.10.10">
    <property type="entry name" value="Winged helix-like DNA-binding domain superfamily/Winged helix DNA-binding domain"/>
    <property type="match status" value="1"/>
</dbReference>
<evidence type="ECO:0000313" key="6">
    <source>
        <dbReference type="Proteomes" id="UP000199306"/>
    </source>
</evidence>
<sequence>MSIEKDIGQKAFRNPYHKLIVNLHYSSSWLLNNHSRLLKPFDLTVPQFNVLQILKSNHPEPSSINYIIERMLDKMSNATRLVDKLCAKGLVSKTNSARDKRAVDVILTEKGLEILEELDHIHEKIESFASNLMENETLIINNLLEKIQTQNSSSKE</sequence>
<dbReference type="AlphaFoldDB" id="A0A1I5PHF9"/>
<dbReference type="PRINTS" id="PR00598">
    <property type="entry name" value="HTHMARR"/>
</dbReference>
<dbReference type="EMBL" id="FOXH01000002">
    <property type="protein sequence ID" value="SFP33475.1"/>
    <property type="molecule type" value="Genomic_DNA"/>
</dbReference>
<dbReference type="PANTHER" id="PTHR42756:SF1">
    <property type="entry name" value="TRANSCRIPTIONAL REPRESSOR OF EMRAB OPERON"/>
    <property type="match status" value="1"/>
</dbReference>
<keyword evidence="3" id="KW-0804">Transcription</keyword>
<keyword evidence="2 5" id="KW-0238">DNA-binding</keyword>
<dbReference type="InterPro" id="IPR036388">
    <property type="entry name" value="WH-like_DNA-bd_sf"/>
</dbReference>
<organism evidence="5 6">
    <name type="scientific">Pseudarcicella hirudinis</name>
    <dbReference type="NCBI Taxonomy" id="1079859"/>
    <lineage>
        <taxon>Bacteria</taxon>
        <taxon>Pseudomonadati</taxon>
        <taxon>Bacteroidota</taxon>
        <taxon>Cytophagia</taxon>
        <taxon>Cytophagales</taxon>
        <taxon>Flectobacillaceae</taxon>
        <taxon>Pseudarcicella</taxon>
    </lineage>
</organism>
<proteinExistence type="predicted"/>
<dbReference type="GO" id="GO:0003700">
    <property type="term" value="F:DNA-binding transcription factor activity"/>
    <property type="evidence" value="ECO:0007669"/>
    <property type="project" value="InterPro"/>
</dbReference>
<accession>A0A1I5PHF9</accession>
<dbReference type="OrthoDB" id="763883at2"/>
<dbReference type="STRING" id="1079859.SAMN04515674_102482"/>
<dbReference type="SMART" id="SM00347">
    <property type="entry name" value="HTH_MARR"/>
    <property type="match status" value="1"/>
</dbReference>
<dbReference type="PANTHER" id="PTHR42756">
    <property type="entry name" value="TRANSCRIPTIONAL REGULATOR, MARR"/>
    <property type="match status" value="1"/>
</dbReference>
<dbReference type="PROSITE" id="PS50995">
    <property type="entry name" value="HTH_MARR_2"/>
    <property type="match status" value="1"/>
</dbReference>
<evidence type="ECO:0000313" key="5">
    <source>
        <dbReference type="EMBL" id="SFP33475.1"/>
    </source>
</evidence>
<dbReference type="SUPFAM" id="SSF46785">
    <property type="entry name" value="Winged helix' DNA-binding domain"/>
    <property type="match status" value="1"/>
</dbReference>
<name>A0A1I5PHF9_9BACT</name>
<evidence type="ECO:0000256" key="3">
    <source>
        <dbReference type="ARBA" id="ARBA00023163"/>
    </source>
</evidence>
<keyword evidence="6" id="KW-1185">Reference proteome</keyword>
<protein>
    <submittedName>
        <fullName evidence="5">DNA-binding transcriptional regulator, MarR family</fullName>
    </submittedName>
</protein>
<dbReference type="InterPro" id="IPR000835">
    <property type="entry name" value="HTH_MarR-typ"/>
</dbReference>
<reference evidence="5 6" key="1">
    <citation type="submission" date="2016-10" db="EMBL/GenBank/DDBJ databases">
        <authorList>
            <person name="de Groot N.N."/>
        </authorList>
    </citation>
    <scope>NUCLEOTIDE SEQUENCE [LARGE SCALE GENOMIC DNA]</scope>
    <source>
        <strain evidence="6">E92,LMG 26720,CCM 7988</strain>
    </source>
</reference>
<dbReference type="InterPro" id="IPR036390">
    <property type="entry name" value="WH_DNA-bd_sf"/>
</dbReference>
<evidence type="ECO:0000256" key="1">
    <source>
        <dbReference type="ARBA" id="ARBA00023015"/>
    </source>
</evidence>
<dbReference type="Proteomes" id="UP000199306">
    <property type="component" value="Unassembled WGS sequence"/>
</dbReference>
<evidence type="ECO:0000256" key="2">
    <source>
        <dbReference type="ARBA" id="ARBA00023125"/>
    </source>
</evidence>
<feature type="domain" description="HTH marR-type" evidence="4">
    <location>
        <begin position="16"/>
        <end position="149"/>
    </location>
</feature>
<dbReference type="GO" id="GO:0003677">
    <property type="term" value="F:DNA binding"/>
    <property type="evidence" value="ECO:0007669"/>
    <property type="project" value="UniProtKB-KW"/>
</dbReference>
<evidence type="ECO:0000259" key="4">
    <source>
        <dbReference type="PROSITE" id="PS50995"/>
    </source>
</evidence>
<dbReference type="RefSeq" id="WP_092013386.1">
    <property type="nucleotide sequence ID" value="NZ_FOXH01000002.1"/>
</dbReference>
<gene>
    <name evidence="5" type="ORF">SAMN04515674_102482</name>
</gene>
<keyword evidence="1" id="KW-0805">Transcription regulation</keyword>
<dbReference type="Pfam" id="PF12802">
    <property type="entry name" value="MarR_2"/>
    <property type="match status" value="1"/>
</dbReference>